<protein>
    <submittedName>
        <fullName evidence="1">Uncharacterized protein</fullName>
    </submittedName>
</protein>
<proteinExistence type="predicted"/>
<accession>A0A5K7XGM5</accession>
<keyword evidence="2" id="KW-1185">Reference proteome</keyword>
<dbReference type="KEGG" id="lpav:PLANPX_1731"/>
<dbReference type="Proteomes" id="UP000326837">
    <property type="component" value="Chromosome"/>
</dbReference>
<dbReference type="EMBL" id="AP021861">
    <property type="protein sequence ID" value="BBO32119.1"/>
    <property type="molecule type" value="Genomic_DNA"/>
</dbReference>
<organism evidence="1 2">
    <name type="scientific">Lacipirellula parvula</name>
    <dbReference type="NCBI Taxonomy" id="2650471"/>
    <lineage>
        <taxon>Bacteria</taxon>
        <taxon>Pseudomonadati</taxon>
        <taxon>Planctomycetota</taxon>
        <taxon>Planctomycetia</taxon>
        <taxon>Pirellulales</taxon>
        <taxon>Lacipirellulaceae</taxon>
        <taxon>Lacipirellula</taxon>
    </lineage>
</organism>
<sequence length="101" mass="11973">MLHFTCDCCKRVIDPERELRYVVRLEVYAALDPMDSELEDEHDHLQEIQDILDRLDDAEDERISDDVYQQKRYDLCSKCRNAYLKNPLGRVGLHELGFSQN</sequence>
<name>A0A5K7XGM5_9BACT</name>
<evidence type="ECO:0000313" key="2">
    <source>
        <dbReference type="Proteomes" id="UP000326837"/>
    </source>
</evidence>
<dbReference type="AlphaFoldDB" id="A0A5K7XGM5"/>
<evidence type="ECO:0000313" key="1">
    <source>
        <dbReference type="EMBL" id="BBO32119.1"/>
    </source>
</evidence>
<reference evidence="2" key="1">
    <citation type="submission" date="2019-10" db="EMBL/GenBank/DDBJ databases">
        <title>Lacipirellula parvula gen. nov., sp. nov., representing a lineage of planctomycetes widespread in freshwater anoxic habitats, and description of the family Lacipirellulaceae.</title>
        <authorList>
            <person name="Dedysh S.N."/>
            <person name="Kulichevskaya I.S."/>
            <person name="Beletsky A.V."/>
            <person name="Rakitin A.L."/>
            <person name="Mardanov A.V."/>
            <person name="Ivanova A.A."/>
            <person name="Saltykova V.X."/>
            <person name="Rijpstra W.I.C."/>
            <person name="Sinninghe Damste J.S."/>
            <person name="Ravin N.V."/>
        </authorList>
    </citation>
    <scope>NUCLEOTIDE SEQUENCE [LARGE SCALE GENOMIC DNA]</scope>
    <source>
        <strain evidence="2">PX69</strain>
    </source>
</reference>
<dbReference type="RefSeq" id="WP_152098140.1">
    <property type="nucleotide sequence ID" value="NZ_AP021861.1"/>
</dbReference>
<gene>
    <name evidence="1" type="ORF">PLANPX_1731</name>
</gene>